<evidence type="ECO:0000256" key="3">
    <source>
        <dbReference type="ARBA" id="ARBA00022723"/>
    </source>
</evidence>
<keyword evidence="4 7" id="KW-0378">Hydrolase</keyword>
<dbReference type="Gene3D" id="3.60.15.10">
    <property type="entry name" value="Ribonuclease Z/Hydroxyacylglutathione hydrolase-like"/>
    <property type="match status" value="1"/>
</dbReference>
<evidence type="ECO:0000256" key="2">
    <source>
        <dbReference type="ARBA" id="ARBA00007749"/>
    </source>
</evidence>
<comment type="similarity">
    <text evidence="2">Belongs to the metallo-beta-lactamase superfamily.</text>
</comment>
<dbReference type="AlphaFoldDB" id="A0AAC9F0X3"/>
<protein>
    <submittedName>
        <fullName evidence="7">Hydrolase</fullName>
    </submittedName>
</protein>
<dbReference type="GO" id="GO:0016787">
    <property type="term" value="F:hydrolase activity"/>
    <property type="evidence" value="ECO:0007669"/>
    <property type="project" value="UniProtKB-KW"/>
</dbReference>
<feature type="domain" description="Metallo-beta-lactamase" evidence="6">
    <location>
        <begin position="39"/>
        <end position="259"/>
    </location>
</feature>
<dbReference type="InterPro" id="IPR001279">
    <property type="entry name" value="Metallo-B-lactamas"/>
</dbReference>
<gene>
    <name evidence="7" type="ORF">RN92_00850</name>
</gene>
<dbReference type="GO" id="GO:0046872">
    <property type="term" value="F:metal ion binding"/>
    <property type="evidence" value="ECO:0007669"/>
    <property type="project" value="UniProtKB-KW"/>
</dbReference>
<dbReference type="PANTHER" id="PTHR42978">
    <property type="entry name" value="QUORUM-QUENCHING LACTONASE YTNP-RELATED-RELATED"/>
    <property type="match status" value="1"/>
</dbReference>
<evidence type="ECO:0000256" key="1">
    <source>
        <dbReference type="ARBA" id="ARBA00001947"/>
    </source>
</evidence>
<keyword evidence="5" id="KW-0862">Zinc</keyword>
<keyword evidence="3" id="KW-0479">Metal-binding</keyword>
<dbReference type="GeneID" id="60658131"/>
<evidence type="ECO:0000313" key="7">
    <source>
        <dbReference type="EMBL" id="ALQ34520.1"/>
    </source>
</evidence>
<dbReference type="SUPFAM" id="SSF56281">
    <property type="entry name" value="Metallo-hydrolase/oxidoreductase"/>
    <property type="match status" value="1"/>
</dbReference>
<sequence>MLNTAEKMVEKVNYFACGYCTNDLKRVFKDFNKTIVNFYAGVFLIKHKKMGYILYDTGYSMDILKNNLKYFLYRFANPITLKREDMIDFQLKEKGINKEDIKYIIISHLHPDHIGGLKFFPNSYLILTKTCYNDYKLKKDSLLIFNELLPNDFEDRLILIDDYKKNSLFPYKDSFDLFSDLSMLIVEVNGHTKGQACLYMPDSNIFIAADVCWGTEYLAFTDKMKWLPRKIQNNFEEYKKGSDLLKTLIENNISVIVSHDKKEKIFNILENQ</sequence>
<dbReference type="EMBL" id="CP013336">
    <property type="protein sequence ID" value="ALQ34520.1"/>
    <property type="molecule type" value="Genomic_DNA"/>
</dbReference>
<dbReference type="InterPro" id="IPR036866">
    <property type="entry name" value="RibonucZ/Hydroxyglut_hydro"/>
</dbReference>
<proteinExistence type="inferred from homology"/>
<dbReference type="InterPro" id="IPR051013">
    <property type="entry name" value="MBL_superfamily_lactonases"/>
</dbReference>
<accession>A0AAC9F0X3</accession>
<evidence type="ECO:0000313" key="8">
    <source>
        <dbReference type="Proteomes" id="UP000068516"/>
    </source>
</evidence>
<dbReference type="PANTHER" id="PTHR42978:SF2">
    <property type="entry name" value="102 KBASES UNSTABLE REGION: FROM 1 TO 119443"/>
    <property type="match status" value="1"/>
</dbReference>
<organism evidence="7 8">
    <name type="scientific">Fusobacterium hwasookii ChDC F206</name>
    <dbReference type="NCBI Taxonomy" id="1307443"/>
    <lineage>
        <taxon>Bacteria</taxon>
        <taxon>Fusobacteriati</taxon>
        <taxon>Fusobacteriota</taxon>
        <taxon>Fusobacteriia</taxon>
        <taxon>Fusobacteriales</taxon>
        <taxon>Fusobacteriaceae</taxon>
        <taxon>Fusobacterium</taxon>
    </lineage>
</organism>
<dbReference type="SMART" id="SM00849">
    <property type="entry name" value="Lactamase_B"/>
    <property type="match status" value="1"/>
</dbReference>
<dbReference type="RefSeq" id="WP_029490813.1">
    <property type="nucleotide sequence ID" value="NZ_ATKH01000040.1"/>
</dbReference>
<comment type="cofactor">
    <cofactor evidence="1">
        <name>Zn(2+)</name>
        <dbReference type="ChEBI" id="CHEBI:29105"/>
    </cofactor>
</comment>
<dbReference type="CDD" id="cd07730">
    <property type="entry name" value="metallo-hydrolase-like_MBL-fold"/>
    <property type="match status" value="1"/>
</dbReference>
<evidence type="ECO:0000256" key="4">
    <source>
        <dbReference type="ARBA" id="ARBA00022801"/>
    </source>
</evidence>
<reference evidence="7 8" key="1">
    <citation type="submission" date="2015-11" db="EMBL/GenBank/DDBJ databases">
        <authorList>
            <person name="Kook J.-K."/>
            <person name="Park S.-N."/>
            <person name="Lim Y.K."/>
            <person name="Jo E."/>
        </authorList>
    </citation>
    <scope>NUCLEOTIDE SEQUENCE [LARGE SCALE GENOMIC DNA]</scope>
    <source>
        <strain evidence="7 8">ChDC F206</strain>
    </source>
</reference>
<dbReference type="Pfam" id="PF00753">
    <property type="entry name" value="Lactamase_B"/>
    <property type="match status" value="1"/>
</dbReference>
<name>A0AAC9F0X3_9FUSO</name>
<evidence type="ECO:0000256" key="5">
    <source>
        <dbReference type="ARBA" id="ARBA00022833"/>
    </source>
</evidence>
<dbReference type="Proteomes" id="UP000068516">
    <property type="component" value="Chromosome"/>
</dbReference>
<evidence type="ECO:0000259" key="6">
    <source>
        <dbReference type="SMART" id="SM00849"/>
    </source>
</evidence>